<dbReference type="EMBL" id="BPLR01011071">
    <property type="protein sequence ID" value="GIY44005.1"/>
    <property type="molecule type" value="Genomic_DNA"/>
</dbReference>
<proteinExistence type="predicted"/>
<dbReference type="AlphaFoldDB" id="A0AAV4TD17"/>
<name>A0AAV4TD17_CAEEX</name>
<comment type="caution">
    <text evidence="1">The sequence shown here is derived from an EMBL/GenBank/DDBJ whole genome shotgun (WGS) entry which is preliminary data.</text>
</comment>
<sequence length="136" mass="15466">MSNLECPSEGLEEQNPQIKFNATKITITSIEERRRLPPKIRWLFVSRGDTLRTVHQASLQASLRRRPSIMQADIVSRSYKWAMTPRNIDGLRHLSRPQFIHHPPCPVSSSGTFTGAFICWQDSGNLPGYDMAEMVA</sequence>
<gene>
    <name evidence="1" type="ORF">CEXT_93921</name>
</gene>
<reference evidence="1 2" key="1">
    <citation type="submission" date="2021-06" db="EMBL/GenBank/DDBJ databases">
        <title>Caerostris extrusa draft genome.</title>
        <authorList>
            <person name="Kono N."/>
            <person name="Arakawa K."/>
        </authorList>
    </citation>
    <scope>NUCLEOTIDE SEQUENCE [LARGE SCALE GENOMIC DNA]</scope>
</reference>
<evidence type="ECO:0000313" key="2">
    <source>
        <dbReference type="Proteomes" id="UP001054945"/>
    </source>
</evidence>
<accession>A0AAV4TD17</accession>
<dbReference type="Proteomes" id="UP001054945">
    <property type="component" value="Unassembled WGS sequence"/>
</dbReference>
<evidence type="ECO:0000313" key="1">
    <source>
        <dbReference type="EMBL" id="GIY44005.1"/>
    </source>
</evidence>
<organism evidence="1 2">
    <name type="scientific">Caerostris extrusa</name>
    <name type="common">Bark spider</name>
    <name type="synonym">Caerostris bankana</name>
    <dbReference type="NCBI Taxonomy" id="172846"/>
    <lineage>
        <taxon>Eukaryota</taxon>
        <taxon>Metazoa</taxon>
        <taxon>Ecdysozoa</taxon>
        <taxon>Arthropoda</taxon>
        <taxon>Chelicerata</taxon>
        <taxon>Arachnida</taxon>
        <taxon>Araneae</taxon>
        <taxon>Araneomorphae</taxon>
        <taxon>Entelegynae</taxon>
        <taxon>Araneoidea</taxon>
        <taxon>Araneidae</taxon>
        <taxon>Caerostris</taxon>
    </lineage>
</organism>
<protein>
    <submittedName>
        <fullName evidence="1">Uncharacterized protein</fullName>
    </submittedName>
</protein>
<keyword evidence="2" id="KW-1185">Reference proteome</keyword>